<dbReference type="EMBL" id="JBHFFA010000002">
    <property type="protein sequence ID" value="KAL2645284.1"/>
    <property type="molecule type" value="Genomic_DNA"/>
</dbReference>
<dbReference type="PANTHER" id="PTHR35488">
    <property type="entry name" value="OS05G0358900 PROTEIN-RELATED"/>
    <property type="match status" value="1"/>
</dbReference>
<evidence type="ECO:0000313" key="2">
    <source>
        <dbReference type="EMBL" id="KAL2645284.1"/>
    </source>
</evidence>
<reference evidence="2 3" key="1">
    <citation type="submission" date="2024-09" db="EMBL/GenBank/DDBJ databases">
        <title>Chromosome-scale assembly of Riccia fluitans.</title>
        <authorList>
            <person name="Paukszto L."/>
            <person name="Sawicki J."/>
            <person name="Karawczyk K."/>
            <person name="Piernik-Szablinska J."/>
            <person name="Szczecinska M."/>
            <person name="Mazdziarz M."/>
        </authorList>
    </citation>
    <scope>NUCLEOTIDE SEQUENCE [LARGE SCALE GENOMIC DNA]</scope>
    <source>
        <strain evidence="2">Rf_01</strain>
        <tissue evidence="2">Aerial parts of the thallus</tissue>
    </source>
</reference>
<gene>
    <name evidence="2" type="ORF">R1flu_012871</name>
</gene>
<accession>A0ABD1ZBU4</accession>
<evidence type="ECO:0000256" key="1">
    <source>
        <dbReference type="SAM" id="MobiDB-lite"/>
    </source>
</evidence>
<keyword evidence="3" id="KW-1185">Reference proteome</keyword>
<dbReference type="Proteomes" id="UP001605036">
    <property type="component" value="Unassembled WGS sequence"/>
</dbReference>
<evidence type="ECO:0000313" key="3">
    <source>
        <dbReference type="Proteomes" id="UP001605036"/>
    </source>
</evidence>
<sequence>MCDPPSTWRTSPNPPLYISTCCDEGLFPVPRIPRGFRCSASQCDAHCTLSSFLTQFKYFNTGRRFVRAGPFKSLSQLKCLTADQVNSAVVSSTSSPPQVFDTWPWRQHDEQEISGLQLSMAGSLRDQHDHEKSFFRSVGFDQRELATCCIACVPNNYRRHGADDDTAFRVFLVGIQKSKLGREKPQPYKDLFPQACHKPNTVIAIHDFTNGGTAKSMEPPSPLVVKDSDNNTYFDGLVFDPEQDYAQVLAEARSHAEATQKKSVSAKPPVLQSSKAPRVPRSHSARHHNPFLEDLEAMFPSHNRDSKFHDRFKGSSKAWKKLMFWKRGKKDHFGLEFEFGNGVLSSCTTPLHHAFKSKMRATVTPTSTTGSGSYRSHQRSGKRSSSGPIYSDGIPYIPASRSGRPCSGPLSGASTPSREGLYESPYLPLKKPSSGHGNGIGSHFSHKSPSGPLYVT</sequence>
<protein>
    <submittedName>
        <fullName evidence="2">Uncharacterized protein</fullName>
    </submittedName>
</protein>
<name>A0ABD1ZBU4_9MARC</name>
<dbReference type="AlphaFoldDB" id="A0ABD1ZBU4"/>
<feature type="region of interest" description="Disordered" evidence="1">
    <location>
        <begin position="359"/>
        <end position="456"/>
    </location>
</feature>
<comment type="caution">
    <text evidence="2">The sequence shown here is derived from an EMBL/GenBank/DDBJ whole genome shotgun (WGS) entry which is preliminary data.</text>
</comment>
<dbReference type="PANTHER" id="PTHR35488:SF4">
    <property type="entry name" value="DUF4005 DOMAIN-CONTAINING PROTEIN"/>
    <property type="match status" value="1"/>
</dbReference>
<feature type="region of interest" description="Disordered" evidence="1">
    <location>
        <begin position="251"/>
        <end position="285"/>
    </location>
</feature>
<proteinExistence type="predicted"/>
<organism evidence="2 3">
    <name type="scientific">Riccia fluitans</name>
    <dbReference type="NCBI Taxonomy" id="41844"/>
    <lineage>
        <taxon>Eukaryota</taxon>
        <taxon>Viridiplantae</taxon>
        <taxon>Streptophyta</taxon>
        <taxon>Embryophyta</taxon>
        <taxon>Marchantiophyta</taxon>
        <taxon>Marchantiopsida</taxon>
        <taxon>Marchantiidae</taxon>
        <taxon>Marchantiales</taxon>
        <taxon>Ricciaceae</taxon>
        <taxon>Riccia</taxon>
    </lineage>
</organism>